<dbReference type="OrthoDB" id="10261753at2759"/>
<dbReference type="GeneID" id="19298589"/>
<name>S7QK44_GLOTA</name>
<evidence type="ECO:0000256" key="7">
    <source>
        <dbReference type="SAM" id="Phobius"/>
    </source>
</evidence>
<keyword evidence="5 7" id="KW-1133">Transmembrane helix</keyword>
<feature type="transmembrane region" description="Helical" evidence="7">
    <location>
        <begin position="215"/>
        <end position="236"/>
    </location>
</feature>
<dbReference type="OMA" id="YQCIPEA"/>
<dbReference type="STRING" id="670483.S7QK44"/>
<feature type="signal peptide" evidence="8">
    <location>
        <begin position="1"/>
        <end position="19"/>
    </location>
</feature>
<keyword evidence="8" id="KW-0732">Signal</keyword>
<evidence type="ECO:0000256" key="2">
    <source>
        <dbReference type="ARBA" id="ARBA00007965"/>
    </source>
</evidence>
<proteinExistence type="inferred from homology"/>
<keyword evidence="4 7" id="KW-0812">Transmembrane</keyword>
<feature type="transmembrane region" description="Helical" evidence="7">
    <location>
        <begin position="290"/>
        <end position="311"/>
    </location>
</feature>
<evidence type="ECO:0000256" key="3">
    <source>
        <dbReference type="ARBA" id="ARBA00022448"/>
    </source>
</evidence>
<keyword evidence="3" id="KW-0813">Transport</keyword>
<dbReference type="HOGENOM" id="CLU_021611_1_0_1"/>
<feature type="transmembrane region" description="Helical" evidence="7">
    <location>
        <begin position="102"/>
        <end position="122"/>
    </location>
</feature>
<evidence type="ECO:0000256" key="1">
    <source>
        <dbReference type="ARBA" id="ARBA00004141"/>
    </source>
</evidence>
<dbReference type="PANTHER" id="PTHR10332">
    <property type="entry name" value="EQUILIBRATIVE NUCLEOSIDE TRANSPORTER"/>
    <property type="match status" value="1"/>
</dbReference>
<dbReference type="GO" id="GO:0000329">
    <property type="term" value="C:fungal-type vacuole membrane"/>
    <property type="evidence" value="ECO:0007669"/>
    <property type="project" value="TreeGrafter"/>
</dbReference>
<evidence type="ECO:0000256" key="8">
    <source>
        <dbReference type="SAM" id="SignalP"/>
    </source>
</evidence>
<evidence type="ECO:0000256" key="5">
    <source>
        <dbReference type="ARBA" id="ARBA00022989"/>
    </source>
</evidence>
<dbReference type="KEGG" id="gtr:GLOTRDRAFT_103604"/>
<feature type="chain" id="PRO_5004556420" evidence="8">
    <location>
        <begin position="20"/>
        <end position="368"/>
    </location>
</feature>
<keyword evidence="10" id="KW-1185">Reference proteome</keyword>
<dbReference type="PANTHER" id="PTHR10332:SF88">
    <property type="entry name" value="EQUILIBRATIVE NUCLEOSIDE TRANSPORTER 1, ISOFORM A"/>
    <property type="match status" value="1"/>
</dbReference>
<dbReference type="RefSeq" id="XP_007862548.1">
    <property type="nucleotide sequence ID" value="XM_007864357.1"/>
</dbReference>
<dbReference type="PRINTS" id="PR01130">
    <property type="entry name" value="DERENTRNSPRT"/>
</dbReference>
<gene>
    <name evidence="9" type="ORF">GLOTRDRAFT_103604</name>
</gene>
<dbReference type="GO" id="GO:0005886">
    <property type="term" value="C:plasma membrane"/>
    <property type="evidence" value="ECO:0007669"/>
    <property type="project" value="TreeGrafter"/>
</dbReference>
<comment type="subcellular location">
    <subcellularLocation>
        <location evidence="1">Membrane</location>
        <topology evidence="1">Multi-pass membrane protein</topology>
    </subcellularLocation>
</comment>
<feature type="transmembrane region" description="Helical" evidence="7">
    <location>
        <begin position="181"/>
        <end position="203"/>
    </location>
</feature>
<reference evidence="9 10" key="1">
    <citation type="journal article" date="2012" name="Science">
        <title>The Paleozoic origin of enzymatic lignin decomposition reconstructed from 31 fungal genomes.</title>
        <authorList>
            <person name="Floudas D."/>
            <person name="Binder M."/>
            <person name="Riley R."/>
            <person name="Barry K."/>
            <person name="Blanchette R.A."/>
            <person name="Henrissat B."/>
            <person name="Martinez A.T."/>
            <person name="Otillar R."/>
            <person name="Spatafora J.W."/>
            <person name="Yadav J.S."/>
            <person name="Aerts A."/>
            <person name="Benoit I."/>
            <person name="Boyd A."/>
            <person name="Carlson A."/>
            <person name="Copeland A."/>
            <person name="Coutinho P.M."/>
            <person name="de Vries R.P."/>
            <person name="Ferreira P."/>
            <person name="Findley K."/>
            <person name="Foster B."/>
            <person name="Gaskell J."/>
            <person name="Glotzer D."/>
            <person name="Gorecki P."/>
            <person name="Heitman J."/>
            <person name="Hesse C."/>
            <person name="Hori C."/>
            <person name="Igarashi K."/>
            <person name="Jurgens J.A."/>
            <person name="Kallen N."/>
            <person name="Kersten P."/>
            <person name="Kohler A."/>
            <person name="Kuees U."/>
            <person name="Kumar T.K.A."/>
            <person name="Kuo A."/>
            <person name="LaButti K."/>
            <person name="Larrondo L.F."/>
            <person name="Lindquist E."/>
            <person name="Ling A."/>
            <person name="Lombard V."/>
            <person name="Lucas S."/>
            <person name="Lundell T."/>
            <person name="Martin R."/>
            <person name="McLaughlin D.J."/>
            <person name="Morgenstern I."/>
            <person name="Morin E."/>
            <person name="Murat C."/>
            <person name="Nagy L.G."/>
            <person name="Nolan M."/>
            <person name="Ohm R.A."/>
            <person name="Patyshakuliyeva A."/>
            <person name="Rokas A."/>
            <person name="Ruiz-Duenas F.J."/>
            <person name="Sabat G."/>
            <person name="Salamov A."/>
            <person name="Samejima M."/>
            <person name="Schmutz J."/>
            <person name="Slot J.C."/>
            <person name="St John F."/>
            <person name="Stenlid J."/>
            <person name="Sun H."/>
            <person name="Sun S."/>
            <person name="Syed K."/>
            <person name="Tsang A."/>
            <person name="Wiebenga A."/>
            <person name="Young D."/>
            <person name="Pisabarro A."/>
            <person name="Eastwood D.C."/>
            <person name="Martin F."/>
            <person name="Cullen D."/>
            <person name="Grigoriev I.V."/>
            <person name="Hibbett D.S."/>
        </authorList>
    </citation>
    <scope>NUCLEOTIDE SEQUENCE [LARGE SCALE GENOMIC DNA]</scope>
    <source>
        <strain evidence="9 10">ATCC 11539</strain>
    </source>
</reference>
<dbReference type="Proteomes" id="UP000030669">
    <property type="component" value="Unassembled WGS sequence"/>
</dbReference>
<organism evidence="9 10">
    <name type="scientific">Gloeophyllum trabeum (strain ATCC 11539 / FP-39264 / Madison 617)</name>
    <name type="common">Brown rot fungus</name>
    <dbReference type="NCBI Taxonomy" id="670483"/>
    <lineage>
        <taxon>Eukaryota</taxon>
        <taxon>Fungi</taxon>
        <taxon>Dikarya</taxon>
        <taxon>Basidiomycota</taxon>
        <taxon>Agaricomycotina</taxon>
        <taxon>Agaricomycetes</taxon>
        <taxon>Gloeophyllales</taxon>
        <taxon>Gloeophyllaceae</taxon>
        <taxon>Gloeophyllum</taxon>
    </lineage>
</organism>
<feature type="transmembrane region" description="Helical" evidence="7">
    <location>
        <begin position="332"/>
        <end position="355"/>
    </location>
</feature>
<evidence type="ECO:0000256" key="4">
    <source>
        <dbReference type="ARBA" id="ARBA00022692"/>
    </source>
</evidence>
<protein>
    <submittedName>
        <fullName evidence="9">Delayed-early response protein/equilibrative nucleoside transporter</fullName>
    </submittedName>
</protein>
<evidence type="ECO:0000256" key="6">
    <source>
        <dbReference type="ARBA" id="ARBA00023136"/>
    </source>
</evidence>
<dbReference type="GO" id="GO:0015205">
    <property type="term" value="F:nucleobase transmembrane transporter activity"/>
    <property type="evidence" value="ECO:0007669"/>
    <property type="project" value="TreeGrafter"/>
</dbReference>
<accession>S7QK44</accession>
<dbReference type="EMBL" id="KB469297">
    <property type="protein sequence ID" value="EPQ59608.1"/>
    <property type="molecule type" value="Genomic_DNA"/>
</dbReference>
<keyword evidence="6 7" id="KW-0472">Membrane</keyword>
<dbReference type="Pfam" id="PF01733">
    <property type="entry name" value="Nucleoside_tran"/>
    <property type="match status" value="1"/>
</dbReference>
<evidence type="ECO:0000313" key="9">
    <source>
        <dbReference type="EMBL" id="EPQ59608.1"/>
    </source>
</evidence>
<comment type="similarity">
    <text evidence="2">Belongs to the SLC29A/ENT transporter (TC 2.A.57) family.</text>
</comment>
<dbReference type="GO" id="GO:0034257">
    <property type="term" value="F:nicotinamide riboside transmembrane transporter activity"/>
    <property type="evidence" value="ECO:0007669"/>
    <property type="project" value="TreeGrafter"/>
</dbReference>
<dbReference type="PIRSF" id="PIRSF016379">
    <property type="entry name" value="ENT"/>
    <property type="match status" value="1"/>
</dbReference>
<dbReference type="eggNOG" id="KOG1479">
    <property type="taxonomic scope" value="Eukaryota"/>
</dbReference>
<sequence length="368" mass="38798">MTALAILSLLLTLSTFTHGPAGVFFAFVIVNGISQAAAGSYLQTSVIAVASQFGPAAMQALFSGQAAVGVAVSLVQVLSAAASVRGSDSDPPSDGKAEAKSAFVFFGLSFLFLLASAGAYIWMTRLPSYKAVVISSDSPRKGVIHSADRVNPTETHGLVSSGPTRHSDVKANILRIAKANLVYETSVAYVFIVTLAEFPPLTVSIQPTNPATHPLMFSALHFLIFNIGDFIGRYLCSTPSLLIWSARRLAAMSFARTIFIPLFLMCNVQRDSPADSVSMLSSTPVINSDMVFFLLLLLFGLSNGYVCSMGMMSAASLEHNRRLRGRKEDVDVAATVASFCLVAGLVLGSAASFGVRSAVCGGCNPFKG</sequence>
<dbReference type="AlphaFoldDB" id="S7QK44"/>
<evidence type="ECO:0000313" key="10">
    <source>
        <dbReference type="Proteomes" id="UP000030669"/>
    </source>
</evidence>
<dbReference type="InterPro" id="IPR002259">
    <property type="entry name" value="Eqnu_transpt"/>
</dbReference>